<dbReference type="EMBL" id="JBHSBY010000031">
    <property type="protein sequence ID" value="MFC4196280.1"/>
    <property type="molecule type" value="Genomic_DNA"/>
</dbReference>
<dbReference type="Proteomes" id="UP001595792">
    <property type="component" value="Unassembled WGS sequence"/>
</dbReference>
<evidence type="ECO:0000313" key="2">
    <source>
        <dbReference type="Proteomes" id="UP001595792"/>
    </source>
</evidence>
<accession>A0ABV8NH66</accession>
<evidence type="ECO:0000313" key="1">
    <source>
        <dbReference type="EMBL" id="MFC4196280.1"/>
    </source>
</evidence>
<proteinExistence type="predicted"/>
<dbReference type="RefSeq" id="WP_378959602.1">
    <property type="nucleotide sequence ID" value="NZ_JBHRXC010000001.1"/>
</dbReference>
<sequence length="133" mass="15636">MEAMEYEYLMRSVYQCGRGGAPGADADYYRKMEHAERAYKLDVENIKNRVMRISTKPIEDLKYEYEIECNSIWLYVSKAISKATKTFRHKFSDAEISELRSLTKRPTKLNKETIDKTIDIASEVFIKHEIQPQ</sequence>
<gene>
    <name evidence="1" type="ORF">ACFOUY_06190</name>
</gene>
<keyword evidence="2" id="KW-1185">Reference proteome</keyword>
<comment type="caution">
    <text evidence="1">The sequence shown here is derived from an EMBL/GenBank/DDBJ whole genome shotgun (WGS) entry which is preliminary data.</text>
</comment>
<organism evidence="1 2">
    <name type="scientific">Pedobacter jamesrossensis</name>
    <dbReference type="NCBI Taxonomy" id="1908238"/>
    <lineage>
        <taxon>Bacteria</taxon>
        <taxon>Pseudomonadati</taxon>
        <taxon>Bacteroidota</taxon>
        <taxon>Sphingobacteriia</taxon>
        <taxon>Sphingobacteriales</taxon>
        <taxon>Sphingobacteriaceae</taxon>
        <taxon>Pedobacter</taxon>
    </lineage>
</organism>
<reference evidence="2" key="1">
    <citation type="journal article" date="2019" name="Int. J. Syst. Evol. Microbiol.">
        <title>The Global Catalogue of Microorganisms (GCM) 10K type strain sequencing project: providing services to taxonomists for standard genome sequencing and annotation.</title>
        <authorList>
            <consortium name="The Broad Institute Genomics Platform"/>
            <consortium name="The Broad Institute Genome Sequencing Center for Infectious Disease"/>
            <person name="Wu L."/>
            <person name="Ma J."/>
        </authorList>
    </citation>
    <scope>NUCLEOTIDE SEQUENCE [LARGE SCALE GENOMIC DNA]</scope>
    <source>
        <strain evidence="2">CCM 8689</strain>
    </source>
</reference>
<name>A0ABV8NH66_9SPHI</name>
<protein>
    <submittedName>
        <fullName evidence="1">Uncharacterized protein</fullName>
    </submittedName>
</protein>